<reference evidence="2 3" key="1">
    <citation type="submission" date="2024-01" db="EMBL/GenBank/DDBJ databases">
        <title>Seven novel Bacillus-like species.</title>
        <authorList>
            <person name="Liu G."/>
        </authorList>
    </citation>
    <scope>NUCLEOTIDE SEQUENCE [LARGE SCALE GENOMIC DNA]</scope>
    <source>
        <strain evidence="2 3">FJAT-51639</strain>
    </source>
</reference>
<dbReference type="RefSeq" id="WP_336473998.1">
    <property type="nucleotide sequence ID" value="NZ_JBAWSX010000016.1"/>
</dbReference>
<evidence type="ECO:0000313" key="3">
    <source>
        <dbReference type="Proteomes" id="UP001372526"/>
    </source>
</evidence>
<evidence type="ECO:0008006" key="4">
    <source>
        <dbReference type="Google" id="ProtNLM"/>
    </source>
</evidence>
<evidence type="ECO:0000313" key="2">
    <source>
        <dbReference type="EMBL" id="MEI4803689.1"/>
    </source>
</evidence>
<feature type="chain" id="PRO_5045530763" description="DUF3888 domain-containing protein" evidence="1">
    <location>
        <begin position="22"/>
        <end position="154"/>
    </location>
</feature>
<proteinExistence type="predicted"/>
<gene>
    <name evidence="2" type="ORF">WAZ07_21065</name>
</gene>
<evidence type="ECO:0000256" key="1">
    <source>
        <dbReference type="SAM" id="SignalP"/>
    </source>
</evidence>
<sequence>MKKITLMLVIVFFFIVGNAYASNFIEAGKEVEVKDYAPKMFIYQSLHVWMTHDMSEYYHKKYNAKKSVGWEGPNPDKIRIWIKEIKPGSVDRTHTHTVRVSLPYEKVIIDDKKEIKAADTFIYAINANLLSLCPESGKSEKEIKLINSYHKVRP</sequence>
<protein>
    <recommendedName>
        <fullName evidence="4">DUF3888 domain-containing protein</fullName>
    </recommendedName>
</protein>
<organism evidence="2 3">
    <name type="scientific">Bacillus bruguierae</name>
    <dbReference type="NCBI Taxonomy" id="3127667"/>
    <lineage>
        <taxon>Bacteria</taxon>
        <taxon>Bacillati</taxon>
        <taxon>Bacillota</taxon>
        <taxon>Bacilli</taxon>
        <taxon>Bacillales</taxon>
        <taxon>Bacillaceae</taxon>
        <taxon>Bacillus</taxon>
    </lineage>
</organism>
<keyword evidence="1" id="KW-0732">Signal</keyword>
<name>A0ABU8FP59_9BACI</name>
<keyword evidence="3" id="KW-1185">Reference proteome</keyword>
<dbReference type="EMBL" id="JBAWSX010000016">
    <property type="protein sequence ID" value="MEI4803689.1"/>
    <property type="molecule type" value="Genomic_DNA"/>
</dbReference>
<accession>A0ABU8FP59</accession>
<feature type="signal peptide" evidence="1">
    <location>
        <begin position="1"/>
        <end position="21"/>
    </location>
</feature>
<dbReference type="Proteomes" id="UP001372526">
    <property type="component" value="Unassembled WGS sequence"/>
</dbReference>
<comment type="caution">
    <text evidence="2">The sequence shown here is derived from an EMBL/GenBank/DDBJ whole genome shotgun (WGS) entry which is preliminary data.</text>
</comment>